<accession>A0A5J4RCA8</accession>
<evidence type="ECO:0000313" key="2">
    <source>
        <dbReference type="EMBL" id="KAA6330730.1"/>
    </source>
</evidence>
<protein>
    <submittedName>
        <fullName evidence="2">Uncharacterized protein</fullName>
    </submittedName>
</protein>
<proteinExistence type="predicted"/>
<keyword evidence="1" id="KW-0472">Membrane</keyword>
<keyword evidence="1" id="KW-1133">Transmembrane helix</keyword>
<dbReference type="AlphaFoldDB" id="A0A5J4RCA8"/>
<sequence>MNNIKRRNFAFYLVVGKRKNIAGFHDTMVVMINIVGIIMMVRMFVIETPVLFAAFHDKARYPMMMMMMGNNCKDEQYQNGYCNE</sequence>
<dbReference type="EMBL" id="SNRY01001465">
    <property type="protein sequence ID" value="KAA6330730.1"/>
    <property type="molecule type" value="Genomic_DNA"/>
</dbReference>
<feature type="transmembrane region" description="Helical" evidence="1">
    <location>
        <begin position="28"/>
        <end position="55"/>
    </location>
</feature>
<evidence type="ECO:0000256" key="1">
    <source>
        <dbReference type="SAM" id="Phobius"/>
    </source>
</evidence>
<comment type="caution">
    <text evidence="2">The sequence shown here is derived from an EMBL/GenBank/DDBJ whole genome shotgun (WGS) entry which is preliminary data.</text>
</comment>
<organism evidence="2">
    <name type="scientific">termite gut metagenome</name>
    <dbReference type="NCBI Taxonomy" id="433724"/>
    <lineage>
        <taxon>unclassified sequences</taxon>
        <taxon>metagenomes</taxon>
        <taxon>organismal metagenomes</taxon>
    </lineage>
</organism>
<name>A0A5J4RCA8_9ZZZZ</name>
<reference evidence="2" key="1">
    <citation type="submission" date="2019-03" db="EMBL/GenBank/DDBJ databases">
        <title>Single cell metagenomics reveals metabolic interactions within the superorganism composed of flagellate Streblomastix strix and complex community of Bacteroidetes bacteria on its surface.</title>
        <authorList>
            <person name="Treitli S.C."/>
            <person name="Kolisko M."/>
            <person name="Husnik F."/>
            <person name="Keeling P."/>
            <person name="Hampl V."/>
        </authorList>
    </citation>
    <scope>NUCLEOTIDE SEQUENCE</scope>
    <source>
        <strain evidence="2">STM</strain>
    </source>
</reference>
<gene>
    <name evidence="2" type="ORF">EZS27_020601</name>
</gene>
<keyword evidence="1" id="KW-0812">Transmembrane</keyword>